<organism evidence="2">
    <name type="scientific">Ixodes ricinus</name>
    <name type="common">Common tick</name>
    <name type="synonym">Acarus ricinus</name>
    <dbReference type="NCBI Taxonomy" id="34613"/>
    <lineage>
        <taxon>Eukaryota</taxon>
        <taxon>Metazoa</taxon>
        <taxon>Ecdysozoa</taxon>
        <taxon>Arthropoda</taxon>
        <taxon>Chelicerata</taxon>
        <taxon>Arachnida</taxon>
        <taxon>Acari</taxon>
        <taxon>Parasitiformes</taxon>
        <taxon>Ixodida</taxon>
        <taxon>Ixodoidea</taxon>
        <taxon>Ixodidae</taxon>
        <taxon>Ixodinae</taxon>
        <taxon>Ixodes</taxon>
    </lineage>
</organism>
<dbReference type="GO" id="GO:0046983">
    <property type="term" value="F:protein dimerization activity"/>
    <property type="evidence" value="ECO:0007669"/>
    <property type="project" value="InterPro"/>
</dbReference>
<reference evidence="2" key="1">
    <citation type="journal article" date="2015" name="Sci. Rep.">
        <title>Tissue- and time-dependent transcription in Ixodes ricinus salivary glands and midguts when blood feeding on the vertebrate host.</title>
        <authorList>
            <person name="Kotsyfakis M."/>
            <person name="Schwarz A."/>
            <person name="Erhart J."/>
            <person name="Ribeiro J.M."/>
        </authorList>
    </citation>
    <scope>NUCLEOTIDE SEQUENCE</scope>
    <source>
        <tissue evidence="2">Salivary gland and midgut</tissue>
    </source>
</reference>
<dbReference type="AlphaFoldDB" id="V5I0I1"/>
<proteinExistence type="evidence at transcript level"/>
<dbReference type="InterPro" id="IPR008906">
    <property type="entry name" value="HATC_C_dom"/>
</dbReference>
<feature type="non-terminal residue" evidence="2">
    <location>
        <position position="1"/>
    </location>
</feature>
<evidence type="ECO:0000313" key="2">
    <source>
        <dbReference type="EMBL" id="JAB82537.1"/>
    </source>
</evidence>
<sequence>LQEVNQTQKYLQTAGISLQHCTLKLRSLKIFLQQSRVKVVERAIAQATAKCKEMGIETLARIRYRRKMPGERAADAGLTLTEQTKRAMFECLDRFHEELDTRSKAMEKVTSVFCVIEPASIVLETEETLRTLTPSLTEVYDEFTGHNDEIVMEIIRLRRHLKAAGKHPNETKTWNAKQFLEFIAKWSFFETLPNLTVIFRLFLTICVSVASCERNFSKLKLIKTSLRSTMSDERLSNLSILSIEKERVKNINFTTVINNFAEAKSRRKNL</sequence>
<dbReference type="SUPFAM" id="SSF53098">
    <property type="entry name" value="Ribonuclease H-like"/>
    <property type="match status" value="1"/>
</dbReference>
<dbReference type="Pfam" id="PF05699">
    <property type="entry name" value="Dimer_Tnp_hAT"/>
    <property type="match status" value="1"/>
</dbReference>
<feature type="domain" description="HAT C-terminal dimerisation" evidence="1">
    <location>
        <begin position="174"/>
        <end position="245"/>
    </location>
</feature>
<dbReference type="EMBL" id="GANP01001931">
    <property type="protein sequence ID" value="JAB82537.1"/>
    <property type="molecule type" value="mRNA"/>
</dbReference>
<dbReference type="PANTHER" id="PTHR45749:SF37">
    <property type="entry name" value="OS05G0311600 PROTEIN"/>
    <property type="match status" value="1"/>
</dbReference>
<dbReference type="PANTHER" id="PTHR45749">
    <property type="match status" value="1"/>
</dbReference>
<dbReference type="InterPro" id="IPR012337">
    <property type="entry name" value="RNaseH-like_sf"/>
</dbReference>
<protein>
    <submittedName>
        <fullName evidence="2">Putative hat dimerization domain-containing protein</fullName>
    </submittedName>
</protein>
<name>V5I0I1_IXORI</name>
<accession>V5I0I1</accession>
<evidence type="ECO:0000259" key="1">
    <source>
        <dbReference type="Pfam" id="PF05699"/>
    </source>
</evidence>